<dbReference type="HOGENOM" id="CLU_1289643_0_0_1"/>
<organism evidence="2 3">
    <name type="scientific">Serendipita vermifera MAFF 305830</name>
    <dbReference type="NCBI Taxonomy" id="933852"/>
    <lineage>
        <taxon>Eukaryota</taxon>
        <taxon>Fungi</taxon>
        <taxon>Dikarya</taxon>
        <taxon>Basidiomycota</taxon>
        <taxon>Agaricomycotina</taxon>
        <taxon>Agaricomycetes</taxon>
        <taxon>Sebacinales</taxon>
        <taxon>Serendipitaceae</taxon>
        <taxon>Serendipita</taxon>
    </lineage>
</organism>
<accession>A0A0C3AVP9</accession>
<protein>
    <submittedName>
        <fullName evidence="2">Uncharacterized protein</fullName>
    </submittedName>
</protein>
<dbReference type="EMBL" id="KN824328">
    <property type="protein sequence ID" value="KIM24074.1"/>
    <property type="molecule type" value="Genomic_DNA"/>
</dbReference>
<dbReference type="Proteomes" id="UP000054097">
    <property type="component" value="Unassembled WGS sequence"/>
</dbReference>
<reference evidence="2 3" key="1">
    <citation type="submission" date="2014-04" db="EMBL/GenBank/DDBJ databases">
        <authorList>
            <consortium name="DOE Joint Genome Institute"/>
            <person name="Kuo A."/>
            <person name="Zuccaro A."/>
            <person name="Kohler A."/>
            <person name="Nagy L.G."/>
            <person name="Floudas D."/>
            <person name="Copeland A."/>
            <person name="Barry K.W."/>
            <person name="Cichocki N."/>
            <person name="Veneault-Fourrey C."/>
            <person name="LaButti K."/>
            <person name="Lindquist E.A."/>
            <person name="Lipzen A."/>
            <person name="Lundell T."/>
            <person name="Morin E."/>
            <person name="Murat C."/>
            <person name="Sun H."/>
            <person name="Tunlid A."/>
            <person name="Henrissat B."/>
            <person name="Grigoriev I.V."/>
            <person name="Hibbett D.S."/>
            <person name="Martin F."/>
            <person name="Nordberg H.P."/>
            <person name="Cantor M.N."/>
            <person name="Hua S.X."/>
        </authorList>
    </citation>
    <scope>NUCLEOTIDE SEQUENCE [LARGE SCALE GENOMIC DNA]</scope>
    <source>
        <strain evidence="2 3">MAFF 305830</strain>
    </source>
</reference>
<evidence type="ECO:0000256" key="1">
    <source>
        <dbReference type="SAM" id="MobiDB-lite"/>
    </source>
</evidence>
<proteinExistence type="predicted"/>
<name>A0A0C3AVP9_SERVB</name>
<reference evidence="3" key="2">
    <citation type="submission" date="2015-01" db="EMBL/GenBank/DDBJ databases">
        <title>Evolutionary Origins and Diversification of the Mycorrhizal Mutualists.</title>
        <authorList>
            <consortium name="DOE Joint Genome Institute"/>
            <consortium name="Mycorrhizal Genomics Consortium"/>
            <person name="Kohler A."/>
            <person name="Kuo A."/>
            <person name="Nagy L.G."/>
            <person name="Floudas D."/>
            <person name="Copeland A."/>
            <person name="Barry K.W."/>
            <person name="Cichocki N."/>
            <person name="Veneault-Fourrey C."/>
            <person name="LaButti K."/>
            <person name="Lindquist E.A."/>
            <person name="Lipzen A."/>
            <person name="Lundell T."/>
            <person name="Morin E."/>
            <person name="Murat C."/>
            <person name="Riley R."/>
            <person name="Ohm R."/>
            <person name="Sun H."/>
            <person name="Tunlid A."/>
            <person name="Henrissat B."/>
            <person name="Grigoriev I.V."/>
            <person name="Hibbett D.S."/>
            <person name="Martin F."/>
        </authorList>
    </citation>
    <scope>NUCLEOTIDE SEQUENCE [LARGE SCALE GENOMIC DNA]</scope>
    <source>
        <strain evidence="3">MAFF 305830</strain>
    </source>
</reference>
<gene>
    <name evidence="2" type="ORF">M408DRAFT_245860</name>
</gene>
<feature type="region of interest" description="Disordered" evidence="1">
    <location>
        <begin position="1"/>
        <end position="20"/>
    </location>
</feature>
<evidence type="ECO:0000313" key="2">
    <source>
        <dbReference type="EMBL" id="KIM24074.1"/>
    </source>
</evidence>
<dbReference type="AlphaFoldDB" id="A0A0C3AVP9"/>
<evidence type="ECO:0000313" key="3">
    <source>
        <dbReference type="Proteomes" id="UP000054097"/>
    </source>
</evidence>
<sequence>MSTEFKRIKPVSGMATTPRQTPIHCQHTLYPLPSSTLWTFFGLSSSSLIPRALTRLLITIYIHFRARNARTTHMATLQDGPTTTTPGISRQASSVHISMDQIESTHARENPAENLQSLLANFRACGSPGSTSSHMKPVPTEERLRELAQDYVLPKGVGLILDAEIQLATATAIVHSSLHLSLVSCKSPLTTGYGHVFGIQPLPSSTCSSPSSAF</sequence>
<keyword evidence="3" id="KW-1185">Reference proteome</keyword>